<dbReference type="AlphaFoldDB" id="A0A9E2KMS5"/>
<evidence type="ECO:0000313" key="1">
    <source>
        <dbReference type="EMBL" id="MBU3826192.1"/>
    </source>
</evidence>
<gene>
    <name evidence="1" type="ORF">IAA31_01670</name>
</gene>
<evidence type="ECO:0000313" key="2">
    <source>
        <dbReference type="Proteomes" id="UP000824150"/>
    </source>
</evidence>
<reference evidence="1" key="2">
    <citation type="submission" date="2021-04" db="EMBL/GenBank/DDBJ databases">
        <authorList>
            <person name="Gilroy R."/>
        </authorList>
    </citation>
    <scope>NUCLEOTIDE SEQUENCE</scope>
    <source>
        <strain evidence="1">687</strain>
    </source>
</reference>
<protein>
    <submittedName>
        <fullName evidence="1">Uncharacterized protein</fullName>
    </submittedName>
</protein>
<accession>A0A9E2KMS5</accession>
<comment type="caution">
    <text evidence="1">The sequence shown here is derived from an EMBL/GenBank/DDBJ whole genome shotgun (WGS) entry which is preliminary data.</text>
</comment>
<dbReference type="EMBL" id="JAHLFG010000019">
    <property type="protein sequence ID" value="MBU3826192.1"/>
    <property type="molecule type" value="Genomic_DNA"/>
</dbReference>
<dbReference type="Proteomes" id="UP000824150">
    <property type="component" value="Unassembled WGS sequence"/>
</dbReference>
<sequence length="350" mass="39830">MFKSAGATYVLTQLFRRSPQGWAFDAHFSEQARAQLLALILYAALRPQASLQDFAAFALYVNACVSKVFPTIRQYRRAGVHFLLSVPPKLLLLQKLWAQHALELKNPRNYSSNFGGTAYTLELPGARNSTQPLYVHLFWRSREQIRFQVKLEAKLQATADFLARGKSLPASLQILVGRYFYRLPDGSWELNLSAYEASCALVGRRILVSNVIADPKEAFAIYFELQEAEKAFNEPGNSNPLRSDTFCRVGDFPLLPVLAASMRLLWRRQLDKLKANFVLWRYENDRSLLELLDGLYAKTQEGKTYYDGLNDKLARLLTLLKIPLPKDATLSATPQKSAQEDYLSNLPSWR</sequence>
<organism evidence="1 2">
    <name type="scientific">Candidatus Anaerobiospirillum merdipullorum</name>
    <dbReference type="NCBI Taxonomy" id="2838450"/>
    <lineage>
        <taxon>Bacteria</taxon>
        <taxon>Pseudomonadati</taxon>
        <taxon>Pseudomonadota</taxon>
        <taxon>Gammaproteobacteria</taxon>
        <taxon>Aeromonadales</taxon>
        <taxon>Succinivibrionaceae</taxon>
        <taxon>Anaerobiospirillum</taxon>
    </lineage>
</organism>
<reference evidence="1" key="1">
    <citation type="journal article" date="2021" name="PeerJ">
        <title>Extensive microbial diversity within the chicken gut microbiome revealed by metagenomics and culture.</title>
        <authorList>
            <person name="Gilroy R."/>
            <person name="Ravi A."/>
            <person name="Getino M."/>
            <person name="Pursley I."/>
            <person name="Horton D.L."/>
            <person name="Alikhan N.F."/>
            <person name="Baker D."/>
            <person name="Gharbi K."/>
            <person name="Hall N."/>
            <person name="Watson M."/>
            <person name="Adriaenssens E.M."/>
            <person name="Foster-Nyarko E."/>
            <person name="Jarju S."/>
            <person name="Secka A."/>
            <person name="Antonio M."/>
            <person name="Oren A."/>
            <person name="Chaudhuri R.R."/>
            <person name="La Ragione R."/>
            <person name="Hildebrand F."/>
            <person name="Pallen M.J."/>
        </authorList>
    </citation>
    <scope>NUCLEOTIDE SEQUENCE</scope>
    <source>
        <strain evidence="1">687</strain>
    </source>
</reference>
<proteinExistence type="predicted"/>
<name>A0A9E2KMS5_9GAMM</name>